<keyword evidence="2" id="KW-1185">Reference proteome</keyword>
<evidence type="ECO:0000313" key="2">
    <source>
        <dbReference type="Proteomes" id="UP000634672"/>
    </source>
</evidence>
<comment type="caution">
    <text evidence="1">The sequence shown here is derived from an EMBL/GenBank/DDBJ whole genome shotgun (WGS) entry which is preliminary data.</text>
</comment>
<gene>
    <name evidence="1" type="ORF">H8S75_30995</name>
</gene>
<organism evidence="1 2">
    <name type="scientific">Hungatella hominis</name>
    <dbReference type="NCBI Taxonomy" id="2763050"/>
    <lineage>
        <taxon>Bacteria</taxon>
        <taxon>Bacillati</taxon>
        <taxon>Bacillota</taxon>
        <taxon>Clostridia</taxon>
        <taxon>Lachnospirales</taxon>
        <taxon>Lachnospiraceae</taxon>
        <taxon>Hungatella</taxon>
    </lineage>
</organism>
<proteinExistence type="predicted"/>
<sequence>MEAGKLKGLLGIAEGDTSRDLSLEFVIDDVTETILNYCNLEELPTGLTNTAYRMAIDLYRYDRPGDPGAPVTVASISEGDISTSFTSAADALNGGMLKDYQGQLNRYRKLRW</sequence>
<dbReference type="Gene3D" id="1.10.246.150">
    <property type="match status" value="1"/>
</dbReference>
<dbReference type="RefSeq" id="WP_187024771.1">
    <property type="nucleotide sequence ID" value="NZ_JACOPB010000032.1"/>
</dbReference>
<protein>
    <recommendedName>
        <fullName evidence="3">Phage gp6-like head-tail connector protein</fullName>
    </recommendedName>
</protein>
<name>A0ABR7HGQ7_9FIRM</name>
<dbReference type="InterPro" id="IPR053746">
    <property type="entry name" value="Viral_HT_Connector_Assembly"/>
</dbReference>
<accession>A0ABR7HGQ7</accession>
<reference evidence="1 2" key="1">
    <citation type="submission" date="2020-08" db="EMBL/GenBank/DDBJ databases">
        <title>Genome public.</title>
        <authorList>
            <person name="Liu C."/>
            <person name="Sun Q."/>
        </authorList>
    </citation>
    <scope>NUCLEOTIDE SEQUENCE [LARGE SCALE GENOMIC DNA]</scope>
    <source>
        <strain evidence="1 2">NSJ-66</strain>
    </source>
</reference>
<evidence type="ECO:0008006" key="3">
    <source>
        <dbReference type="Google" id="ProtNLM"/>
    </source>
</evidence>
<evidence type="ECO:0000313" key="1">
    <source>
        <dbReference type="EMBL" id="MBC5712337.1"/>
    </source>
</evidence>
<dbReference type="Proteomes" id="UP000634672">
    <property type="component" value="Unassembled WGS sequence"/>
</dbReference>
<dbReference type="EMBL" id="JACOPB010000032">
    <property type="protein sequence ID" value="MBC5712337.1"/>
    <property type="molecule type" value="Genomic_DNA"/>
</dbReference>